<dbReference type="Proteomes" id="UP000622166">
    <property type="component" value="Unassembled WGS sequence"/>
</dbReference>
<dbReference type="PANTHER" id="PTHR10788">
    <property type="entry name" value="TREHALOSE-6-PHOSPHATE SYNTHASE"/>
    <property type="match status" value="1"/>
</dbReference>
<proteinExistence type="inferred from homology"/>
<reference evidence="2" key="2">
    <citation type="submission" date="2020-09" db="EMBL/GenBank/DDBJ databases">
        <authorList>
            <person name="Sun Q."/>
            <person name="Ohkuma M."/>
        </authorList>
    </citation>
    <scope>NUCLEOTIDE SEQUENCE</scope>
    <source>
        <strain evidence="2">JCM 4815</strain>
    </source>
</reference>
<accession>A0A918PAT3</accession>
<dbReference type="GO" id="GO:0003825">
    <property type="term" value="F:alpha,alpha-trehalose-phosphate synthase (UDP-forming) activity"/>
    <property type="evidence" value="ECO:0007669"/>
    <property type="project" value="TreeGrafter"/>
</dbReference>
<dbReference type="EMBL" id="BMVW01000001">
    <property type="protein sequence ID" value="GGY95420.1"/>
    <property type="molecule type" value="Genomic_DNA"/>
</dbReference>
<dbReference type="SUPFAM" id="SSF53756">
    <property type="entry name" value="UDP-Glycosyltransferase/glycogen phosphorylase"/>
    <property type="match status" value="1"/>
</dbReference>
<evidence type="ECO:0000313" key="2">
    <source>
        <dbReference type="EMBL" id="GGY95420.1"/>
    </source>
</evidence>
<evidence type="ECO:0000256" key="1">
    <source>
        <dbReference type="ARBA" id="ARBA00008799"/>
    </source>
</evidence>
<evidence type="ECO:0000313" key="3">
    <source>
        <dbReference type="Proteomes" id="UP000622166"/>
    </source>
</evidence>
<comment type="similarity">
    <text evidence="1">Belongs to the glycosyltransferase 20 family.</text>
</comment>
<gene>
    <name evidence="2" type="ORF">GCM10010365_12850</name>
</gene>
<sequence>MASASPNGARVLVASNRGPVSYSLDEAGELTSRRGGGGLVSGLSAIGPDADAVWVCSALGDGDREAVRRTGGALDPQDTGGQRVRMLDIAADVHADAYNGIANSVLWFVHHMLYQTPLEPVFDAEFRRQWAAYEAFNRAFAEALAEEAGEGAAVLVQDYHLVLVPRMLRELRPDLRIGHFSHTPWAPPEYFRLLPDDIAAQVLGGILGADRAAFLTRRWADAFTECCRTVLGPGIPSGTRIGVHGLGADADFLRERSRRADVDERMAALREQIGTAPDGTPRRTIVRVDRTELSKNIVRGLLAYRQLLEDRPEWRERVVHVAFAYPSRQDLAVYRDYTAEVQRLADEINSQYGTPGWTPVVLHVKDDFARSLAAYRLADVALVNPIRDGMNLVAKEVPVVSDGGCALVLSREAGAYEELGEDAITVNPYDITGTAAALAAALALPDDERAERSKRLAAAATALPPAQWFLDQLRELEG</sequence>
<dbReference type="RefSeq" id="WP_189855994.1">
    <property type="nucleotide sequence ID" value="NZ_BMVW01000001.1"/>
</dbReference>
<dbReference type="Pfam" id="PF00982">
    <property type="entry name" value="Glyco_transf_20"/>
    <property type="match status" value="1"/>
</dbReference>
<dbReference type="PANTHER" id="PTHR10788:SF106">
    <property type="entry name" value="BCDNA.GH08860"/>
    <property type="match status" value="1"/>
</dbReference>
<organism evidence="2 3">
    <name type="scientific">Streptomyces poonensis</name>
    <dbReference type="NCBI Taxonomy" id="68255"/>
    <lineage>
        <taxon>Bacteria</taxon>
        <taxon>Bacillati</taxon>
        <taxon>Actinomycetota</taxon>
        <taxon>Actinomycetes</taxon>
        <taxon>Kitasatosporales</taxon>
        <taxon>Streptomycetaceae</taxon>
        <taxon>Streptomyces</taxon>
    </lineage>
</organism>
<reference evidence="2" key="1">
    <citation type="journal article" date="2014" name="Int. J. Syst. Evol. Microbiol.">
        <title>Complete genome sequence of Corynebacterium casei LMG S-19264T (=DSM 44701T), isolated from a smear-ripened cheese.</title>
        <authorList>
            <consortium name="US DOE Joint Genome Institute (JGI-PGF)"/>
            <person name="Walter F."/>
            <person name="Albersmeier A."/>
            <person name="Kalinowski J."/>
            <person name="Ruckert C."/>
        </authorList>
    </citation>
    <scope>NUCLEOTIDE SEQUENCE</scope>
    <source>
        <strain evidence="2">JCM 4815</strain>
    </source>
</reference>
<keyword evidence="3" id="KW-1185">Reference proteome</keyword>
<dbReference type="AlphaFoldDB" id="A0A918PAT3"/>
<protein>
    <submittedName>
        <fullName evidence="2">Trehalose-6-phosphate synthase</fullName>
    </submittedName>
</protein>
<name>A0A918PAT3_9ACTN</name>
<dbReference type="InterPro" id="IPR001830">
    <property type="entry name" value="Glyco_trans_20"/>
</dbReference>
<dbReference type="GO" id="GO:0005992">
    <property type="term" value="P:trehalose biosynthetic process"/>
    <property type="evidence" value="ECO:0007669"/>
    <property type="project" value="InterPro"/>
</dbReference>
<dbReference type="Gene3D" id="3.40.50.2000">
    <property type="entry name" value="Glycogen Phosphorylase B"/>
    <property type="match status" value="2"/>
</dbReference>
<comment type="caution">
    <text evidence="2">The sequence shown here is derived from an EMBL/GenBank/DDBJ whole genome shotgun (WGS) entry which is preliminary data.</text>
</comment>